<keyword evidence="6" id="KW-1185">Reference proteome</keyword>
<dbReference type="Proteomes" id="UP000887568">
    <property type="component" value="Unplaced"/>
</dbReference>
<organism evidence="5 6">
    <name type="scientific">Patiria miniata</name>
    <name type="common">Bat star</name>
    <name type="synonym">Asterina miniata</name>
    <dbReference type="NCBI Taxonomy" id="46514"/>
    <lineage>
        <taxon>Eukaryota</taxon>
        <taxon>Metazoa</taxon>
        <taxon>Echinodermata</taxon>
        <taxon>Eleutherozoa</taxon>
        <taxon>Asterozoa</taxon>
        <taxon>Asteroidea</taxon>
        <taxon>Valvatacea</taxon>
        <taxon>Valvatida</taxon>
        <taxon>Asterinidae</taxon>
        <taxon>Patiria</taxon>
    </lineage>
</organism>
<evidence type="ECO:0000256" key="2">
    <source>
        <dbReference type="SAM" id="MobiDB-lite"/>
    </source>
</evidence>
<keyword evidence="3" id="KW-0812">Transmembrane</keyword>
<keyword evidence="3" id="KW-1133">Transmembrane helix</keyword>
<dbReference type="InterPro" id="IPR013783">
    <property type="entry name" value="Ig-like_fold"/>
</dbReference>
<sequence>MRVRTTYGINACKNDMAFEHTCREAASSPGHYGDRTGNQNGGANLRKLPPGATFKVTKSMWYFAVFFMVAVGVDVVYYWQGSDVEPNQPQHRPVPGYQIRQRTSSHQSTESASRLDSDDQSSPATEWSTKQNAATSSFLMANPTPADFSTTRVATNAVFDAKALLRSYPTDALNSFFTIKNAARSSHYMLCDTLELHIEARDQHNHVKQHGGDYFWVKIFNLASHSSQPADEIIDHGNGTYTARFLLHWTGVVSMKVLLVASSEYAALLGELREAAPARFAYNGKFKIGNWTEIMPCHITKEMYLGFLEPERSRGFCDFSDRRLGYPWFCLKPRNLPCSSFVEHMGSLTRSREYNTLLFQGKQESLSHRFANIKQIGTTTIEVKNLGNRKEMTSLCIDKPLPVCVPGVPPRPPKSVAGFYHQTSWHSLVCSARDFKSKEALRCLQGRSLFFYGDSTLRQWFEYLTRRLGRTMREKRLTTSPIVGPRYAYDKAHNISMLFRIHGFPIRNRWLKVKDVAYAANEIDNLPGGPNTVIVMSLWAHFTPTTLQFYRDRWRAIKGALQRLRARAPGTLVLIKSANTREPRSPDMSNWYGMELDKVMREELSGEPGVTIIDVWDMTLSHSTGYRAHPLEVIISQEIKMLLSFVCPVP</sequence>
<dbReference type="Pfam" id="PF06312">
    <property type="entry name" value="Neurexophilin"/>
    <property type="match status" value="1"/>
</dbReference>
<proteinExistence type="inferred from homology"/>
<dbReference type="GeneID" id="119722745"/>
<dbReference type="InterPro" id="IPR026845">
    <property type="entry name" value="NXPH/NXPE"/>
</dbReference>
<dbReference type="InterPro" id="IPR057106">
    <property type="entry name" value="NXPE4_C"/>
</dbReference>
<feature type="compositionally biased region" description="Polar residues" evidence="2">
    <location>
        <begin position="100"/>
        <end position="130"/>
    </location>
</feature>
<dbReference type="Gene3D" id="2.60.40.10">
    <property type="entry name" value="Immunoglobulins"/>
    <property type="match status" value="1"/>
</dbReference>
<comment type="similarity">
    <text evidence="1">Belongs to the NXPE family.</text>
</comment>
<dbReference type="AlphaFoldDB" id="A0A913ZB17"/>
<accession>A0A913ZB17</accession>
<evidence type="ECO:0000313" key="5">
    <source>
        <dbReference type="EnsemblMetazoa" id="XP_038048973.1"/>
    </source>
</evidence>
<evidence type="ECO:0000259" key="4">
    <source>
        <dbReference type="Pfam" id="PF24536"/>
    </source>
</evidence>
<name>A0A913ZB17_PATMI</name>
<reference evidence="5" key="1">
    <citation type="submission" date="2022-11" db="UniProtKB">
        <authorList>
            <consortium name="EnsemblMetazoa"/>
        </authorList>
    </citation>
    <scope>IDENTIFICATION</scope>
</reference>
<dbReference type="PANTHER" id="PTHR16165">
    <property type="entry name" value="NXPE FAMILY MEMBER"/>
    <property type="match status" value="1"/>
</dbReference>
<evidence type="ECO:0000313" key="6">
    <source>
        <dbReference type="Proteomes" id="UP000887568"/>
    </source>
</evidence>
<evidence type="ECO:0000256" key="3">
    <source>
        <dbReference type="SAM" id="Phobius"/>
    </source>
</evidence>
<dbReference type="SUPFAM" id="SSF81296">
    <property type="entry name" value="E set domains"/>
    <property type="match status" value="1"/>
</dbReference>
<keyword evidence="3" id="KW-0472">Membrane</keyword>
<feature type="region of interest" description="Disordered" evidence="2">
    <location>
        <begin position="84"/>
        <end position="130"/>
    </location>
</feature>
<dbReference type="EnsemblMetazoa" id="XM_038193045.1">
    <property type="protein sequence ID" value="XP_038048973.1"/>
    <property type="gene ID" value="LOC119722745"/>
</dbReference>
<dbReference type="PANTHER" id="PTHR16165:SF5">
    <property type="entry name" value="NXPE FAMILY MEMBER 3"/>
    <property type="match status" value="1"/>
</dbReference>
<dbReference type="OMA" id="EDGEWHK"/>
<dbReference type="OrthoDB" id="5950832at2759"/>
<dbReference type="InterPro" id="IPR014756">
    <property type="entry name" value="Ig_E-set"/>
</dbReference>
<feature type="transmembrane region" description="Helical" evidence="3">
    <location>
        <begin position="60"/>
        <end position="79"/>
    </location>
</feature>
<protein>
    <recommendedName>
        <fullName evidence="4">NXPE C-terminal domain-containing protein</fullName>
    </recommendedName>
</protein>
<feature type="region of interest" description="Disordered" evidence="2">
    <location>
        <begin position="26"/>
        <end position="46"/>
    </location>
</feature>
<dbReference type="Pfam" id="PF24536">
    <property type="entry name" value="NXPE4_C"/>
    <property type="match status" value="1"/>
</dbReference>
<dbReference type="RefSeq" id="XP_038048973.1">
    <property type="nucleotide sequence ID" value="XM_038193045.1"/>
</dbReference>
<feature type="domain" description="NXPE C-terminal" evidence="4">
    <location>
        <begin position="425"/>
        <end position="647"/>
    </location>
</feature>
<evidence type="ECO:0000256" key="1">
    <source>
        <dbReference type="ARBA" id="ARBA00005431"/>
    </source>
</evidence>